<keyword evidence="2" id="KW-1185">Reference proteome</keyword>
<proteinExistence type="predicted"/>
<feature type="non-terminal residue" evidence="1">
    <location>
        <position position="1"/>
    </location>
</feature>
<sequence length="137" mass="15875">HRLGKIDIECEYCEALKWKGEKLGLCCMNSEVILALLLAPPPAIYKLLTEKDPISKLLFVKQAIAYNQVFAFISIGEPPQFPQIYFYDPTNIKAQIDRRYKIMKEKLNKDMLKEIQEELMEFNPFVNTYIQAGNVQA</sequence>
<reference evidence="1" key="1">
    <citation type="submission" date="2021-06" db="EMBL/GenBank/DDBJ databases">
        <authorList>
            <person name="Kallberg Y."/>
            <person name="Tangrot J."/>
            <person name="Rosling A."/>
        </authorList>
    </citation>
    <scope>NUCLEOTIDE SEQUENCE</scope>
    <source>
        <strain evidence="1">MA453B</strain>
    </source>
</reference>
<comment type="caution">
    <text evidence="1">The sequence shown here is derived from an EMBL/GenBank/DDBJ whole genome shotgun (WGS) entry which is preliminary data.</text>
</comment>
<dbReference type="OrthoDB" id="6624892at2759"/>
<feature type="non-terminal residue" evidence="1">
    <location>
        <position position="137"/>
    </location>
</feature>
<organism evidence="1 2">
    <name type="scientific">Dentiscutata erythropus</name>
    <dbReference type="NCBI Taxonomy" id="1348616"/>
    <lineage>
        <taxon>Eukaryota</taxon>
        <taxon>Fungi</taxon>
        <taxon>Fungi incertae sedis</taxon>
        <taxon>Mucoromycota</taxon>
        <taxon>Glomeromycotina</taxon>
        <taxon>Glomeromycetes</taxon>
        <taxon>Diversisporales</taxon>
        <taxon>Gigasporaceae</taxon>
        <taxon>Dentiscutata</taxon>
    </lineage>
</organism>
<protein>
    <submittedName>
        <fullName evidence="1">9230_t:CDS:1</fullName>
    </submittedName>
</protein>
<accession>A0A9N9PL11</accession>
<name>A0A9N9PL11_9GLOM</name>
<gene>
    <name evidence="1" type="ORF">DERYTH_LOCUS28217</name>
</gene>
<evidence type="ECO:0000313" key="2">
    <source>
        <dbReference type="Proteomes" id="UP000789405"/>
    </source>
</evidence>
<dbReference type="AlphaFoldDB" id="A0A9N9PL11"/>
<dbReference type="EMBL" id="CAJVPY010069068">
    <property type="protein sequence ID" value="CAG8827069.1"/>
    <property type="molecule type" value="Genomic_DNA"/>
</dbReference>
<dbReference type="Proteomes" id="UP000789405">
    <property type="component" value="Unassembled WGS sequence"/>
</dbReference>
<evidence type="ECO:0000313" key="1">
    <source>
        <dbReference type="EMBL" id="CAG8827069.1"/>
    </source>
</evidence>